<sequence>MGLLTNASINRFFGGPCRIYFYTVFFTLEGNPMMGVDGAKQNQLMYISLDDLVPQDHLLRAIRKKVDFTFFYEKVQHLYSPFGRRSIDPVLLMKMLLIGYLFGIPSERKLEQEITVNLAYRWFLGLDLGETVPDHSTLS</sequence>
<comment type="caution">
    <text evidence="2">The sequence shown here is derived from an EMBL/GenBank/DDBJ whole genome shotgun (WGS) entry which is preliminary data.</text>
</comment>
<reference evidence="2 3" key="1">
    <citation type="submission" date="2019-07" db="EMBL/GenBank/DDBJ databases">
        <authorList>
            <person name="Kim J."/>
        </authorList>
    </citation>
    <scope>NUCLEOTIDE SEQUENCE [LARGE SCALE GENOMIC DNA]</scope>
    <source>
        <strain evidence="2 3">JC52</strain>
    </source>
</reference>
<evidence type="ECO:0000313" key="3">
    <source>
        <dbReference type="Proteomes" id="UP000317036"/>
    </source>
</evidence>
<dbReference type="PANTHER" id="PTHR35604:SF2">
    <property type="entry name" value="TRANSPOSASE INSH FOR INSERTION SEQUENCE ELEMENT IS5A-RELATED"/>
    <property type="match status" value="1"/>
</dbReference>
<evidence type="ECO:0000313" key="2">
    <source>
        <dbReference type="EMBL" id="TVX98986.1"/>
    </source>
</evidence>
<dbReference type="AlphaFoldDB" id="A0A559JGJ0"/>
<accession>A0A559JGJ0</accession>
<dbReference type="InterPro" id="IPR008490">
    <property type="entry name" value="Transposase_InsH_N"/>
</dbReference>
<gene>
    <name evidence="2" type="ORF">FPZ49_34190</name>
</gene>
<dbReference type="Proteomes" id="UP000317036">
    <property type="component" value="Unassembled WGS sequence"/>
</dbReference>
<dbReference type="PANTHER" id="PTHR35604">
    <property type="entry name" value="TRANSPOSASE INSH FOR INSERTION SEQUENCE ELEMENT IS5A-RELATED"/>
    <property type="match status" value="1"/>
</dbReference>
<organism evidence="2 3">
    <name type="scientific">Paenibacillus cremeus</name>
    <dbReference type="NCBI Taxonomy" id="2163881"/>
    <lineage>
        <taxon>Bacteria</taxon>
        <taxon>Bacillati</taxon>
        <taxon>Bacillota</taxon>
        <taxon>Bacilli</taxon>
        <taxon>Bacillales</taxon>
        <taxon>Paenibacillaceae</taxon>
        <taxon>Paenibacillus</taxon>
    </lineage>
</organism>
<feature type="domain" description="Transposase InsH N-terminal" evidence="1">
    <location>
        <begin position="48"/>
        <end position="139"/>
    </location>
</feature>
<dbReference type="OrthoDB" id="9789070at2"/>
<dbReference type="EMBL" id="VNJI01000086">
    <property type="protein sequence ID" value="TVX98986.1"/>
    <property type="molecule type" value="Genomic_DNA"/>
</dbReference>
<dbReference type="Pfam" id="PF05598">
    <property type="entry name" value="DUF772"/>
    <property type="match status" value="1"/>
</dbReference>
<protein>
    <submittedName>
        <fullName evidence="2">Transposase</fullName>
    </submittedName>
</protein>
<name>A0A559JGJ0_9BACL</name>
<keyword evidence="3" id="KW-1185">Reference proteome</keyword>
<proteinExistence type="predicted"/>
<evidence type="ECO:0000259" key="1">
    <source>
        <dbReference type="Pfam" id="PF05598"/>
    </source>
</evidence>